<protein>
    <submittedName>
        <fullName evidence="1">Uncharacterized protein</fullName>
    </submittedName>
</protein>
<evidence type="ECO:0000313" key="2">
    <source>
        <dbReference type="EMBL" id="CDT53024.1"/>
    </source>
</evidence>
<dbReference type="Proteomes" id="UP000049077">
    <property type="component" value="Unassembled WGS sequence"/>
</dbReference>
<name>A0A822MV96_9VIBR</name>
<keyword evidence="3" id="KW-1185">Reference proteome</keyword>
<accession>A0A822MV96</accession>
<reference evidence="4" key="2">
    <citation type="submission" date="2014-06" db="EMBL/GenBank/DDBJ databases">
        <authorList>
            <person name="Le Roux Frederique"/>
        </authorList>
    </citation>
    <scope>NUCLEOTIDE SEQUENCE [LARGE SCALE GENOMIC DNA]</scope>
    <source>
        <strain evidence="4">J5-5</strain>
    </source>
</reference>
<reference evidence="1 3" key="1">
    <citation type="submission" date="2014-06" db="EMBL/GenBank/DDBJ databases">
        <authorList>
            <person name="Le Roux F."/>
        </authorList>
    </citation>
    <scope>NUCLEOTIDE SEQUENCE</scope>
    <source>
        <strain evidence="2 3">J5-4</strain>
        <strain evidence="1">J5-5</strain>
    </source>
</reference>
<gene>
    <name evidence="2" type="ORF">VCR4J5_670143</name>
    <name evidence="1" type="ORF">VCR5J5_1360119</name>
</gene>
<evidence type="ECO:0000313" key="1">
    <source>
        <dbReference type="EMBL" id="CDT00966.1"/>
    </source>
</evidence>
<comment type="caution">
    <text evidence="1">The sequence shown here is derived from an EMBL/GenBank/DDBJ whole genome shotgun (WGS) entry which is preliminary data.</text>
</comment>
<sequence>MVADGLSVCFHFFKKKSRHVSESHLRAVKPVCLILVRQYSTFEVFRLKEGSKSVNYFVLVRRAGIKSTDFQKKQSVR</sequence>
<evidence type="ECO:0000313" key="4">
    <source>
        <dbReference type="Proteomes" id="UP000049495"/>
    </source>
</evidence>
<organism evidence="1 4">
    <name type="scientific">Vibrio crassostreae</name>
    <dbReference type="NCBI Taxonomy" id="246167"/>
    <lineage>
        <taxon>Bacteria</taxon>
        <taxon>Pseudomonadati</taxon>
        <taxon>Pseudomonadota</taxon>
        <taxon>Gammaproteobacteria</taxon>
        <taxon>Vibrionales</taxon>
        <taxon>Vibrionaceae</taxon>
        <taxon>Vibrio</taxon>
    </lineage>
</organism>
<proteinExistence type="predicted"/>
<dbReference type="EMBL" id="CCJV01000042">
    <property type="protein sequence ID" value="CDT00966.1"/>
    <property type="molecule type" value="Genomic_DNA"/>
</dbReference>
<dbReference type="EMBL" id="CCJX01000154">
    <property type="protein sequence ID" value="CDT53024.1"/>
    <property type="molecule type" value="Genomic_DNA"/>
</dbReference>
<dbReference type="AlphaFoldDB" id="A0A822MV96"/>
<evidence type="ECO:0000313" key="3">
    <source>
        <dbReference type="Proteomes" id="UP000049077"/>
    </source>
</evidence>
<dbReference type="Proteomes" id="UP000049495">
    <property type="component" value="Unassembled WGS sequence"/>
</dbReference>